<keyword evidence="7" id="KW-0238">DNA-binding</keyword>
<dbReference type="InterPro" id="IPR003356">
    <property type="entry name" value="DNA_methylase_A-5"/>
</dbReference>
<feature type="coiled-coil region" evidence="9">
    <location>
        <begin position="554"/>
        <end position="581"/>
    </location>
</feature>
<organism evidence="12 13">
    <name type="scientific">Lactobacillus crispatus</name>
    <dbReference type="NCBI Taxonomy" id="47770"/>
    <lineage>
        <taxon>Bacteria</taxon>
        <taxon>Bacillati</taxon>
        <taxon>Bacillota</taxon>
        <taxon>Bacilli</taxon>
        <taxon>Lactobacillales</taxon>
        <taxon>Lactobacillaceae</taxon>
        <taxon>Lactobacillus</taxon>
    </lineage>
</organism>
<feature type="domain" description="Type I restriction modification DNA specificity" evidence="10">
    <location>
        <begin position="403"/>
        <end position="566"/>
    </location>
</feature>
<dbReference type="Pfam" id="PF02384">
    <property type="entry name" value="N6_Mtase"/>
    <property type="match status" value="1"/>
</dbReference>
<dbReference type="InterPro" id="IPR051537">
    <property type="entry name" value="DNA_Adenine_Mtase"/>
</dbReference>
<dbReference type="SUPFAM" id="SSF53335">
    <property type="entry name" value="S-adenosyl-L-methionine-dependent methyltransferases"/>
    <property type="match status" value="1"/>
</dbReference>
<evidence type="ECO:0000259" key="10">
    <source>
        <dbReference type="Pfam" id="PF01420"/>
    </source>
</evidence>
<dbReference type="GO" id="GO:0009307">
    <property type="term" value="P:DNA restriction-modification system"/>
    <property type="evidence" value="ECO:0007669"/>
    <property type="project" value="UniProtKB-KW"/>
</dbReference>
<keyword evidence="9" id="KW-0175">Coiled coil</keyword>
<keyword evidence="6" id="KW-0680">Restriction system</keyword>
<dbReference type="GO" id="GO:0008170">
    <property type="term" value="F:N-methyltransferase activity"/>
    <property type="evidence" value="ECO:0007669"/>
    <property type="project" value="InterPro"/>
</dbReference>
<dbReference type="PANTHER" id="PTHR42933">
    <property type="entry name" value="SLR6095 PROTEIN"/>
    <property type="match status" value="1"/>
</dbReference>
<comment type="similarity">
    <text evidence="1">Belongs to the type-I restriction system S methylase family.</text>
</comment>
<dbReference type="AlphaFoldDB" id="A0AB37DFR7"/>
<dbReference type="RefSeq" id="WP_065989664.1">
    <property type="nucleotide sequence ID" value="NZ_CP047142.1"/>
</dbReference>
<dbReference type="Proteomes" id="UP000464915">
    <property type="component" value="Chromosome"/>
</dbReference>
<evidence type="ECO:0000256" key="2">
    <source>
        <dbReference type="ARBA" id="ARBA00011900"/>
    </source>
</evidence>
<accession>A0AB37DFR7</accession>
<evidence type="ECO:0000256" key="4">
    <source>
        <dbReference type="ARBA" id="ARBA00022679"/>
    </source>
</evidence>
<keyword evidence="3 12" id="KW-0489">Methyltransferase</keyword>
<reference evidence="12 13" key="1">
    <citation type="submission" date="2019-12" db="EMBL/GenBank/DDBJ databases">
        <title>Complete Genome Sequences of Lactobacillus strains, C25 and P38, Isolated from Chicken Cecum.</title>
        <authorList>
            <person name="Hassan H.M."/>
            <person name="Mendoza M."/>
            <person name="Rezvani M."/>
            <person name="Koci M.D."/>
            <person name="Dickey A.N."/>
            <person name="Scholl E.H."/>
        </authorList>
    </citation>
    <scope>NUCLEOTIDE SEQUENCE [LARGE SCALE GENOMIC DNA]</scope>
    <source>
        <strain evidence="12 13">C25</strain>
    </source>
</reference>
<comment type="catalytic activity">
    <reaction evidence="8">
        <text>a 2'-deoxyadenosine in DNA + S-adenosyl-L-methionine = an N(6)-methyl-2'-deoxyadenosine in DNA + S-adenosyl-L-homocysteine + H(+)</text>
        <dbReference type="Rhea" id="RHEA:15197"/>
        <dbReference type="Rhea" id="RHEA-COMP:12418"/>
        <dbReference type="Rhea" id="RHEA-COMP:12419"/>
        <dbReference type="ChEBI" id="CHEBI:15378"/>
        <dbReference type="ChEBI" id="CHEBI:57856"/>
        <dbReference type="ChEBI" id="CHEBI:59789"/>
        <dbReference type="ChEBI" id="CHEBI:90615"/>
        <dbReference type="ChEBI" id="CHEBI:90616"/>
        <dbReference type="EC" id="2.1.1.72"/>
    </reaction>
</comment>
<dbReference type="GO" id="GO:0009007">
    <property type="term" value="F:site-specific DNA-methyltransferase (adenine-specific) activity"/>
    <property type="evidence" value="ECO:0007669"/>
    <property type="project" value="UniProtKB-EC"/>
</dbReference>
<dbReference type="GO" id="GO:0032259">
    <property type="term" value="P:methylation"/>
    <property type="evidence" value="ECO:0007669"/>
    <property type="project" value="UniProtKB-KW"/>
</dbReference>
<dbReference type="EC" id="2.1.1.72" evidence="2"/>
<evidence type="ECO:0000256" key="1">
    <source>
        <dbReference type="ARBA" id="ARBA00010923"/>
    </source>
</evidence>
<dbReference type="InterPro" id="IPR044946">
    <property type="entry name" value="Restrct_endonuc_typeI_TRD_sf"/>
</dbReference>
<dbReference type="InterPro" id="IPR000055">
    <property type="entry name" value="Restrct_endonuc_typeI_TRD"/>
</dbReference>
<dbReference type="Pfam" id="PF01420">
    <property type="entry name" value="Methylase_S"/>
    <property type="match status" value="1"/>
</dbReference>
<evidence type="ECO:0000256" key="9">
    <source>
        <dbReference type="SAM" id="Coils"/>
    </source>
</evidence>
<keyword evidence="4" id="KW-0808">Transferase</keyword>
<dbReference type="Gene3D" id="3.90.220.20">
    <property type="entry name" value="DNA methylase specificity domains"/>
    <property type="match status" value="1"/>
</dbReference>
<evidence type="ECO:0000259" key="11">
    <source>
        <dbReference type="Pfam" id="PF02384"/>
    </source>
</evidence>
<evidence type="ECO:0000256" key="7">
    <source>
        <dbReference type="ARBA" id="ARBA00023125"/>
    </source>
</evidence>
<dbReference type="Gene3D" id="3.40.50.150">
    <property type="entry name" value="Vaccinia Virus protein VP39"/>
    <property type="match status" value="1"/>
</dbReference>
<dbReference type="PANTHER" id="PTHR42933:SF3">
    <property type="entry name" value="TYPE I RESTRICTION ENZYME MJAVIII METHYLASE SUBUNIT"/>
    <property type="match status" value="1"/>
</dbReference>
<feature type="domain" description="DNA methylase adenine-specific" evidence="11">
    <location>
        <begin position="118"/>
        <end position="378"/>
    </location>
</feature>
<sequence>MSNIKELIRETENHFNYPINRAIIYGRVLADLNDSPKTFSTKENFIQACLAYTDPKHEQIVRELKESIQTTLADVKSNELFEVTNAYKHVSTKGLIEVLNAISEKQYFSGGNFENGLDELMLKIAEVESYDSILDPTSGYKGAWLKLLKENSEQKITIQEIEKEFIALAYLNAKVTGANNFEIYQGDVLADPKYVADGKLELFDKVITFPPISMKLNKEAMEKNKFNRFRFGKVGMRADYAFISNAIASLKDKGKAVIAVADGPLFQSGSTGKIRQNLVDDDLIEAVISLPDHMFITAGVPINLLVINKDKHNFKGKIQFINGNQIDWYKHGRFVNALTSTGIEEITKIYTEKIEKDGISTIINNDDYKDTLSVKKYILPTEFTIDDQKYHINKENLQKENRVSLDQLVEIKRGFNVTKRNETAVGKYLAIKVVDINDKKINKDKLSHINIPTNPSRYLLKKNDLLLSTRGTLGKVAMINEDNTNMVASANLVALRAKSDNINMKWLMYYLSSPMGKFEISQAASGTAISTISPSDLRNIQIPVISKANQDQAAEQFEQNKIKLDKRLKELQKQYLENEDKLYDSWQMSQILTK</sequence>
<proteinExistence type="inferred from homology"/>
<gene>
    <name evidence="12" type="ORF">GSR61_03010</name>
</gene>
<dbReference type="GO" id="GO:0003677">
    <property type="term" value="F:DNA binding"/>
    <property type="evidence" value="ECO:0007669"/>
    <property type="project" value="UniProtKB-KW"/>
</dbReference>
<evidence type="ECO:0000256" key="5">
    <source>
        <dbReference type="ARBA" id="ARBA00022691"/>
    </source>
</evidence>
<dbReference type="SUPFAM" id="SSF116734">
    <property type="entry name" value="DNA methylase specificity domain"/>
    <property type="match status" value="1"/>
</dbReference>
<evidence type="ECO:0000256" key="6">
    <source>
        <dbReference type="ARBA" id="ARBA00022747"/>
    </source>
</evidence>
<evidence type="ECO:0000256" key="3">
    <source>
        <dbReference type="ARBA" id="ARBA00022603"/>
    </source>
</evidence>
<protein>
    <recommendedName>
        <fullName evidence="2">site-specific DNA-methyltransferase (adenine-specific)</fullName>
        <ecNumber evidence="2">2.1.1.72</ecNumber>
    </recommendedName>
</protein>
<evidence type="ECO:0000313" key="13">
    <source>
        <dbReference type="Proteomes" id="UP000464915"/>
    </source>
</evidence>
<dbReference type="InterPro" id="IPR029063">
    <property type="entry name" value="SAM-dependent_MTases_sf"/>
</dbReference>
<keyword evidence="5" id="KW-0949">S-adenosyl-L-methionine</keyword>
<name>A0AB37DFR7_9LACO</name>
<dbReference type="EMBL" id="CP047142">
    <property type="protein sequence ID" value="QHQ67616.1"/>
    <property type="molecule type" value="Genomic_DNA"/>
</dbReference>
<evidence type="ECO:0000256" key="8">
    <source>
        <dbReference type="ARBA" id="ARBA00047942"/>
    </source>
</evidence>
<evidence type="ECO:0000313" key="12">
    <source>
        <dbReference type="EMBL" id="QHQ67616.1"/>
    </source>
</evidence>